<dbReference type="Gene3D" id="3.20.20.70">
    <property type="entry name" value="Aldolase class I"/>
    <property type="match status" value="1"/>
</dbReference>
<dbReference type="GO" id="GO:0046872">
    <property type="term" value="F:metal ion binding"/>
    <property type="evidence" value="ECO:0007669"/>
    <property type="project" value="UniProtKB-KW"/>
</dbReference>
<dbReference type="STRING" id="520767.ATZ99_20690"/>
<accession>A0A162M6G4</accession>
<evidence type="ECO:0000313" key="5">
    <source>
        <dbReference type="EMBL" id="KYO64309.1"/>
    </source>
</evidence>
<keyword evidence="6" id="KW-1185">Reference proteome</keyword>
<dbReference type="EC" id="2.-.-.-" evidence="5"/>
<evidence type="ECO:0000256" key="1">
    <source>
        <dbReference type="ARBA" id="ARBA00001947"/>
    </source>
</evidence>
<dbReference type="PATRIC" id="fig|520767.4.peg.2191"/>
<proteinExistence type="predicted"/>
<keyword evidence="3" id="KW-0479">Metal-binding</keyword>
<reference evidence="5 6" key="1">
    <citation type="submission" date="2015-12" db="EMBL/GenBank/DDBJ databases">
        <title>Draft genome of Thermovenabulum gondwanense isolated from a red thermophilic microbial mat colonisisng an outflow channel of a bore well.</title>
        <authorList>
            <person name="Patel B.K."/>
        </authorList>
    </citation>
    <scope>NUCLEOTIDE SEQUENCE [LARGE SCALE GENOMIC DNA]</scope>
    <source>
        <strain evidence="5 6">R270</strain>
    </source>
</reference>
<dbReference type="PANTHER" id="PTHR37418:SF2">
    <property type="entry name" value="3-KETO-5-AMINOHEXANOATE CLEAVAGE ENZYME"/>
    <property type="match status" value="1"/>
</dbReference>
<protein>
    <submittedName>
        <fullName evidence="5">3-keto-5-aminohexanoate cleavage enzyme</fullName>
        <ecNumber evidence="5">2.-.-.-</ecNumber>
    </submittedName>
</protein>
<dbReference type="OrthoDB" id="63399at2"/>
<name>A0A162M6G4_9FIRM</name>
<evidence type="ECO:0000313" key="6">
    <source>
        <dbReference type="Proteomes" id="UP000075737"/>
    </source>
</evidence>
<dbReference type="AlphaFoldDB" id="A0A162M6G4"/>
<dbReference type="GO" id="GO:0043720">
    <property type="term" value="F:3-keto-5-aminohexanoate cleavage activity"/>
    <property type="evidence" value="ECO:0007669"/>
    <property type="project" value="InterPro"/>
</dbReference>
<dbReference type="Pfam" id="PF05853">
    <property type="entry name" value="BKACE"/>
    <property type="match status" value="1"/>
</dbReference>
<organism evidence="5 6">
    <name type="scientific">Thermovenabulum gondwanense</name>
    <dbReference type="NCBI Taxonomy" id="520767"/>
    <lineage>
        <taxon>Bacteria</taxon>
        <taxon>Bacillati</taxon>
        <taxon>Bacillota</taxon>
        <taxon>Clostridia</taxon>
        <taxon>Thermosediminibacterales</taxon>
        <taxon>Thermosediminibacteraceae</taxon>
        <taxon>Thermovenabulum</taxon>
    </lineage>
</organism>
<evidence type="ECO:0000256" key="2">
    <source>
        <dbReference type="ARBA" id="ARBA00022679"/>
    </source>
</evidence>
<gene>
    <name evidence="5" type="primary">kce</name>
    <name evidence="5" type="ORF">ATZ99_20690</name>
</gene>
<comment type="caution">
    <text evidence="5">The sequence shown here is derived from an EMBL/GenBank/DDBJ whole genome shotgun (WGS) entry which is preliminary data.</text>
</comment>
<evidence type="ECO:0000256" key="4">
    <source>
        <dbReference type="ARBA" id="ARBA00022833"/>
    </source>
</evidence>
<dbReference type="Proteomes" id="UP000075737">
    <property type="component" value="Unassembled WGS sequence"/>
</dbReference>
<comment type="cofactor">
    <cofactor evidence="1">
        <name>Zn(2+)</name>
        <dbReference type="ChEBI" id="CHEBI:29105"/>
    </cofactor>
</comment>
<keyword evidence="2 5" id="KW-0808">Transferase</keyword>
<dbReference type="InterPro" id="IPR008567">
    <property type="entry name" value="BKACE"/>
</dbReference>
<keyword evidence="4" id="KW-0862">Zinc</keyword>
<dbReference type="EMBL" id="LOHZ01000043">
    <property type="protein sequence ID" value="KYO64309.1"/>
    <property type="molecule type" value="Genomic_DNA"/>
</dbReference>
<evidence type="ECO:0000256" key="3">
    <source>
        <dbReference type="ARBA" id="ARBA00022723"/>
    </source>
</evidence>
<sequence length="270" mass="29409">MRKVIITVAPTGNVPTKEDNPYVPVTPDEIAEDIYNCYQAGAAVAHIHARDENGKPTADPKVFEEIIRKVKQKCDIIIQLSTGARAGKGKERGACIELKPEMASLATGSSNFPTAVNENPPELIEYLGKKMLENGVKPEIEAFDVAMITNVDYYIKKGVIKPPLHFNLVMNVPGSISGTPKNLLHMVELLPPGSTFTVTAVGKSHVDLIAMSIILGGHVRVGLEDVLLYSYEPKVLATNEMLVKRAVQIIRDLGHEVATPKEARKILNLA</sequence>
<dbReference type="InterPro" id="IPR013785">
    <property type="entry name" value="Aldolase_TIM"/>
</dbReference>
<dbReference type="PANTHER" id="PTHR37418">
    <property type="entry name" value="3-KETO-5-AMINOHEXANOATE CLEAVAGE ENZYME-RELATED"/>
    <property type="match status" value="1"/>
</dbReference>
<dbReference type="RefSeq" id="WP_068749166.1">
    <property type="nucleotide sequence ID" value="NZ_LOHZ01000043.1"/>
</dbReference>